<reference evidence="1" key="1">
    <citation type="submission" date="2023-07" db="EMBL/GenBank/DDBJ databases">
        <title>Black Yeasts Isolated from many extreme environments.</title>
        <authorList>
            <person name="Coleine C."/>
            <person name="Stajich J.E."/>
            <person name="Selbmann L."/>
        </authorList>
    </citation>
    <scope>NUCLEOTIDE SEQUENCE</scope>
    <source>
        <strain evidence="1">CCFEE 5714</strain>
    </source>
</reference>
<evidence type="ECO:0000313" key="2">
    <source>
        <dbReference type="Proteomes" id="UP001281147"/>
    </source>
</evidence>
<comment type="caution">
    <text evidence="1">The sequence shown here is derived from an EMBL/GenBank/DDBJ whole genome shotgun (WGS) entry which is preliminary data.</text>
</comment>
<dbReference type="Proteomes" id="UP001281147">
    <property type="component" value="Unassembled WGS sequence"/>
</dbReference>
<accession>A0ACC3MK56</accession>
<evidence type="ECO:0000313" key="1">
    <source>
        <dbReference type="EMBL" id="KAK3697125.1"/>
    </source>
</evidence>
<sequence length="198" mass="22158">MAMILAPVVHVAISLTSSTFRFSDEESTKPSIIVRSTLITPAIITIDARGERDAGTILGTSADLDFRVENFDFHDVSTSEPVVHDRFPGTCEPDREEFVELHASKPRVTRTLLDGIDPWTDPSNILKPGHAYRVTLKPQTIKCWEGGIDELLARREIVHVLFPDEDGEEMEGMDMYKYPDGSELTLACDNELVLKVEE</sequence>
<gene>
    <name evidence="1" type="ORF">LTR37_017621</name>
</gene>
<protein>
    <submittedName>
        <fullName evidence="1">Uncharacterized protein</fullName>
    </submittedName>
</protein>
<organism evidence="1 2">
    <name type="scientific">Vermiconidia calcicola</name>
    <dbReference type="NCBI Taxonomy" id="1690605"/>
    <lineage>
        <taxon>Eukaryota</taxon>
        <taxon>Fungi</taxon>
        <taxon>Dikarya</taxon>
        <taxon>Ascomycota</taxon>
        <taxon>Pezizomycotina</taxon>
        <taxon>Dothideomycetes</taxon>
        <taxon>Dothideomycetidae</taxon>
        <taxon>Mycosphaerellales</taxon>
        <taxon>Extremaceae</taxon>
        <taxon>Vermiconidia</taxon>
    </lineage>
</organism>
<name>A0ACC3MK56_9PEZI</name>
<dbReference type="EMBL" id="JAUTXU010000231">
    <property type="protein sequence ID" value="KAK3697125.1"/>
    <property type="molecule type" value="Genomic_DNA"/>
</dbReference>
<proteinExistence type="predicted"/>
<keyword evidence="2" id="KW-1185">Reference proteome</keyword>